<name>A0ABR1L0R2_9PEZI</name>
<evidence type="ECO:0000313" key="3">
    <source>
        <dbReference type="Proteomes" id="UP001363622"/>
    </source>
</evidence>
<accession>A0ABR1L0R2</accession>
<keyword evidence="3" id="KW-1185">Reference proteome</keyword>
<dbReference type="Proteomes" id="UP001363622">
    <property type="component" value="Unassembled WGS sequence"/>
</dbReference>
<feature type="region of interest" description="Disordered" evidence="1">
    <location>
        <begin position="1"/>
        <end position="20"/>
    </location>
</feature>
<feature type="compositionally biased region" description="Basic and acidic residues" evidence="1">
    <location>
        <begin position="1"/>
        <end position="13"/>
    </location>
</feature>
<organism evidence="2 3">
    <name type="scientific">Phyllosticta citriasiana</name>
    <dbReference type="NCBI Taxonomy" id="595635"/>
    <lineage>
        <taxon>Eukaryota</taxon>
        <taxon>Fungi</taxon>
        <taxon>Dikarya</taxon>
        <taxon>Ascomycota</taxon>
        <taxon>Pezizomycotina</taxon>
        <taxon>Dothideomycetes</taxon>
        <taxon>Dothideomycetes incertae sedis</taxon>
        <taxon>Botryosphaeriales</taxon>
        <taxon>Phyllostictaceae</taxon>
        <taxon>Phyllosticta</taxon>
    </lineage>
</organism>
<dbReference type="EMBL" id="JBBPHU010000001">
    <property type="protein sequence ID" value="KAK7524555.1"/>
    <property type="molecule type" value="Genomic_DNA"/>
</dbReference>
<evidence type="ECO:0000313" key="2">
    <source>
        <dbReference type="EMBL" id="KAK7524555.1"/>
    </source>
</evidence>
<feature type="region of interest" description="Disordered" evidence="1">
    <location>
        <begin position="132"/>
        <end position="156"/>
    </location>
</feature>
<comment type="caution">
    <text evidence="2">The sequence shown here is derived from an EMBL/GenBank/DDBJ whole genome shotgun (WGS) entry which is preliminary data.</text>
</comment>
<reference evidence="2 3" key="1">
    <citation type="submission" date="2024-04" db="EMBL/GenBank/DDBJ databases">
        <title>Phyllosticta paracitricarpa is synonymous to the EU quarantine fungus P. citricarpa based on phylogenomic analyses.</title>
        <authorList>
            <consortium name="Lawrence Berkeley National Laboratory"/>
            <person name="Van Ingen-Buijs V.A."/>
            <person name="Van Westerhoven A.C."/>
            <person name="Haridas S."/>
            <person name="Skiadas P."/>
            <person name="Martin F."/>
            <person name="Groenewald J.Z."/>
            <person name="Crous P.W."/>
            <person name="Seidl M.F."/>
        </authorList>
    </citation>
    <scope>NUCLEOTIDE SEQUENCE [LARGE SCALE GENOMIC DNA]</scope>
    <source>
        <strain evidence="2 3">CBS 123371</strain>
    </source>
</reference>
<gene>
    <name evidence="2" type="ORF">IWZ03DRAFT_26973</name>
</gene>
<evidence type="ECO:0000256" key="1">
    <source>
        <dbReference type="SAM" id="MobiDB-lite"/>
    </source>
</evidence>
<proteinExistence type="predicted"/>
<sequence>MDISPKAHEDRPGKSHISGNLEGLQYEEEFSLESLLRKKAKEFMLSQRRLAGGGVQGGGETTQQCVICSSMHVKLQRGKPTACAILMDMGRSDTTAQSHGYTSCRQVGRGKIGADAQTVKCQEVSFQSRGETVSSIARSRADQSRGAADAWQHGDGHRLRRGAYRSPVFVRRGADTGEGLLEGHYQIRMVVQWPVASGQQGLSSASCGRSLAKRSRWRGARTEETRKSDSCDLAKWGEGKETDRRMWGAKVLKAPTTCSSDLGGGDVALPCPVAWRPDSRRG</sequence>
<protein>
    <submittedName>
        <fullName evidence="2">Uncharacterized protein</fullName>
    </submittedName>
</protein>